<dbReference type="Proteomes" id="UP000076154">
    <property type="component" value="Unassembled WGS sequence"/>
</dbReference>
<organism evidence="2 3">
    <name type="scientific">Hypsizygus marmoreus</name>
    <name type="common">White beech mushroom</name>
    <name type="synonym">Agaricus marmoreus</name>
    <dbReference type="NCBI Taxonomy" id="39966"/>
    <lineage>
        <taxon>Eukaryota</taxon>
        <taxon>Fungi</taxon>
        <taxon>Dikarya</taxon>
        <taxon>Basidiomycota</taxon>
        <taxon>Agaricomycotina</taxon>
        <taxon>Agaricomycetes</taxon>
        <taxon>Agaricomycetidae</taxon>
        <taxon>Agaricales</taxon>
        <taxon>Tricholomatineae</taxon>
        <taxon>Lyophyllaceae</taxon>
        <taxon>Hypsizygus</taxon>
    </lineage>
</organism>
<evidence type="ECO:0000313" key="2">
    <source>
        <dbReference type="EMBL" id="RDB16170.1"/>
    </source>
</evidence>
<dbReference type="EMBL" id="LUEZ02000131">
    <property type="protein sequence ID" value="RDB16170.1"/>
    <property type="molecule type" value="Genomic_DNA"/>
</dbReference>
<accession>A0A369J4T8</accession>
<evidence type="ECO:0000313" key="3">
    <source>
        <dbReference type="Proteomes" id="UP000076154"/>
    </source>
</evidence>
<protein>
    <submittedName>
        <fullName evidence="2">Uncharacterized protein</fullName>
    </submittedName>
</protein>
<feature type="region of interest" description="Disordered" evidence="1">
    <location>
        <begin position="1"/>
        <end position="34"/>
    </location>
</feature>
<reference evidence="2" key="1">
    <citation type="submission" date="2018-04" db="EMBL/GenBank/DDBJ databases">
        <title>Whole genome sequencing of Hypsizygus marmoreus.</title>
        <authorList>
            <person name="Choi I.-G."/>
            <person name="Min B."/>
            <person name="Kim J.-G."/>
            <person name="Kim S."/>
            <person name="Oh Y.-L."/>
            <person name="Kong W.-S."/>
            <person name="Park H."/>
            <person name="Jeong J."/>
            <person name="Song E.-S."/>
        </authorList>
    </citation>
    <scope>NUCLEOTIDE SEQUENCE [LARGE SCALE GENOMIC DNA]</scope>
    <source>
        <strain evidence="2">51987-8</strain>
    </source>
</reference>
<keyword evidence="3" id="KW-1185">Reference proteome</keyword>
<evidence type="ECO:0000256" key="1">
    <source>
        <dbReference type="SAM" id="MobiDB-lite"/>
    </source>
</evidence>
<comment type="caution">
    <text evidence="2">The sequence shown here is derived from an EMBL/GenBank/DDBJ whole genome shotgun (WGS) entry which is preliminary data.</text>
</comment>
<proteinExistence type="predicted"/>
<gene>
    <name evidence="2" type="ORF">Hypma_003317</name>
</gene>
<dbReference type="AlphaFoldDB" id="A0A369J4T8"/>
<dbReference type="InParanoid" id="A0A369J4T8"/>
<feature type="compositionally biased region" description="Low complexity" evidence="1">
    <location>
        <begin position="16"/>
        <end position="28"/>
    </location>
</feature>
<sequence length="257" mass="28048">MSTERCPVVPIMDGRSSPPSESPSQGSPRAMRALARSNRWEAAAHTSSLIHTTTPLAGSSALLTPPPTVRTYAGRRTIRRQQSSTQESPIARLRYCAADGPLRRSGPTKTGSGTSPTRGFNHILQDLEKTIGGVASHVVMAAFTKAKHDLMAASDVNEKRLELMASALKAATRCPICLGCMRRPFMQVSLKDKYGHSWLLTSSSSPQSSKMRPHVLRVMPARFLLRRAGDQIERGSGSGEHRKLDGPQFCRAFGKYH</sequence>
<name>A0A369J4T8_HYPMA</name>